<evidence type="ECO:0000256" key="1">
    <source>
        <dbReference type="PROSITE-ProRule" id="PRU00047"/>
    </source>
</evidence>
<proteinExistence type="predicted"/>
<feature type="compositionally biased region" description="Basic and acidic residues" evidence="2">
    <location>
        <begin position="103"/>
        <end position="114"/>
    </location>
</feature>
<comment type="caution">
    <text evidence="5">The sequence shown here is derived from an EMBL/GenBank/DDBJ whole genome shotgun (WGS) entry which is preliminary data.</text>
</comment>
<dbReference type="InterPro" id="IPR002156">
    <property type="entry name" value="RNaseH_domain"/>
</dbReference>
<sequence length="726" mass="81635">MDTTQSRGRLRAFLKHATIHISSTKHHGLFNDSASAHSVEDDSRSQRSSSSTKKDSKLRRIGRGIRQWRSKRRRLHGDTRPDTSHSLEGKSFTSSEASLSEDTSEKEIIANRRTSIDRPEYDHLEATDDLDMEETPEEIYLRKEAHVEPSTRSRPKEDVTSSEVQGETTSEETTIPQTAIVPLPPSNIYSSLLWSDLAPHAKALEPRGIVFRRDRKQAYEFAQSTLNSEPALWTDASHRPVKYNGRISQHHGGIAVAQKIDKQWTVHSAYTSGVPAINQLELLAILMALQRAVQGKQAGTLEKDTIYICSDSSDALLWLEKAFDLATTIRKVAREARALENDVDDIGCLMQLSDALRRWKVLRLSDYNSLGTSLMASIGRRILEQYYELRKLGARAEFHWVPAHSGIPGNEIADNLASLSSWWIAKVAKMAPHSAQKNIGLVMPLKVLKFDEPWTRHCPHQGQPQYSEHEASQVLEDTKNLNIVLSIKAPGSVSCDQTMGPIGARAGTGVMALQPAPQSATRPIYSLPFHLSSKSDEATRKSSALSIKAEFTTDHGVASELCKEVTPMSPPLLSQPKLKGQRQRWKKKKQRAAVNKFPCTYCGERGHMAHHCFDRFPEQKVVDPQRYARCNARKRLEKVTPGAFHNLVWLHPQVMSEPIHGEDSRYMLGRVGICPHLKPMPFALWAVRLQVSQPGQGATAGSIQDDRRHLREKYRWDEAQRDAQLD</sequence>
<dbReference type="PROSITE" id="PS50158">
    <property type="entry name" value="ZF_CCHC"/>
    <property type="match status" value="1"/>
</dbReference>
<dbReference type="EMBL" id="JAWRVE010000032">
    <property type="protein sequence ID" value="KAL1871697.1"/>
    <property type="molecule type" value="Genomic_DNA"/>
</dbReference>
<feature type="compositionally biased region" description="Basic and acidic residues" evidence="2">
    <location>
        <begin position="141"/>
        <end position="159"/>
    </location>
</feature>
<dbReference type="SUPFAM" id="SSF57756">
    <property type="entry name" value="Retrovirus zinc finger-like domains"/>
    <property type="match status" value="1"/>
</dbReference>
<dbReference type="Gene3D" id="3.30.420.10">
    <property type="entry name" value="Ribonuclease H-like superfamily/Ribonuclease H"/>
    <property type="match status" value="1"/>
</dbReference>
<protein>
    <recommendedName>
        <fullName evidence="7">CCHC-type domain-containing protein</fullName>
    </recommendedName>
</protein>
<dbReference type="CDD" id="cd09276">
    <property type="entry name" value="Rnase_HI_RT_non_LTR"/>
    <property type="match status" value="1"/>
</dbReference>
<evidence type="ECO:0000313" key="6">
    <source>
        <dbReference type="Proteomes" id="UP001583177"/>
    </source>
</evidence>
<feature type="compositionally biased region" description="Basic residues" evidence="2">
    <location>
        <begin position="56"/>
        <end position="75"/>
    </location>
</feature>
<dbReference type="SUPFAM" id="SSF53098">
    <property type="entry name" value="Ribonuclease H-like"/>
    <property type="match status" value="1"/>
</dbReference>
<dbReference type="PROSITE" id="PS50879">
    <property type="entry name" value="RNASE_H_1"/>
    <property type="match status" value="1"/>
</dbReference>
<name>A0ABR3X6Y8_9PEZI</name>
<gene>
    <name evidence="5" type="ORF">Daus18300_004697</name>
</gene>
<feature type="region of interest" description="Disordered" evidence="2">
    <location>
        <begin position="35"/>
        <end position="114"/>
    </location>
</feature>
<keyword evidence="1" id="KW-0479">Metal-binding</keyword>
<dbReference type="InterPro" id="IPR036397">
    <property type="entry name" value="RNaseH_sf"/>
</dbReference>
<feature type="compositionally biased region" description="Polar residues" evidence="2">
    <location>
        <begin position="91"/>
        <end position="101"/>
    </location>
</feature>
<keyword evidence="6" id="KW-1185">Reference proteome</keyword>
<keyword evidence="1" id="KW-0863">Zinc-finger</keyword>
<dbReference type="Pfam" id="PF00075">
    <property type="entry name" value="RNase_H"/>
    <property type="match status" value="1"/>
</dbReference>
<feature type="region of interest" description="Disordered" evidence="2">
    <location>
        <begin position="141"/>
        <end position="178"/>
    </location>
</feature>
<dbReference type="InterPro" id="IPR036875">
    <property type="entry name" value="Znf_CCHC_sf"/>
</dbReference>
<evidence type="ECO:0008006" key="7">
    <source>
        <dbReference type="Google" id="ProtNLM"/>
    </source>
</evidence>
<evidence type="ECO:0000313" key="5">
    <source>
        <dbReference type="EMBL" id="KAL1871697.1"/>
    </source>
</evidence>
<organism evidence="5 6">
    <name type="scientific">Diaporthe australafricana</name>
    <dbReference type="NCBI Taxonomy" id="127596"/>
    <lineage>
        <taxon>Eukaryota</taxon>
        <taxon>Fungi</taxon>
        <taxon>Dikarya</taxon>
        <taxon>Ascomycota</taxon>
        <taxon>Pezizomycotina</taxon>
        <taxon>Sordariomycetes</taxon>
        <taxon>Sordariomycetidae</taxon>
        <taxon>Diaporthales</taxon>
        <taxon>Diaporthaceae</taxon>
        <taxon>Diaporthe</taxon>
    </lineage>
</organism>
<keyword evidence="1" id="KW-0862">Zinc</keyword>
<feature type="domain" description="RNase H type-1" evidence="4">
    <location>
        <begin position="226"/>
        <end position="422"/>
    </location>
</feature>
<dbReference type="InterPro" id="IPR001878">
    <property type="entry name" value="Znf_CCHC"/>
</dbReference>
<dbReference type="InterPro" id="IPR012337">
    <property type="entry name" value="RNaseH-like_sf"/>
</dbReference>
<reference evidence="5 6" key="1">
    <citation type="journal article" date="2024" name="IMA Fungus">
        <title>IMA Genome - F19 : A genome assembly and annotation guide to empower mycologists, including annotated draft genome sequences of Ceratocystis pirilliformis, Diaporthe australafricana, Fusarium ophioides, Paecilomyces lecythidis, and Sporothrix stenoceras.</title>
        <authorList>
            <person name="Aylward J."/>
            <person name="Wilson A.M."/>
            <person name="Visagie C.M."/>
            <person name="Spraker J."/>
            <person name="Barnes I."/>
            <person name="Buitendag C."/>
            <person name="Ceriani C."/>
            <person name="Del Mar Angel L."/>
            <person name="du Plessis D."/>
            <person name="Fuchs T."/>
            <person name="Gasser K."/>
            <person name="Kramer D."/>
            <person name="Li W."/>
            <person name="Munsamy K."/>
            <person name="Piso A."/>
            <person name="Price J.L."/>
            <person name="Sonnekus B."/>
            <person name="Thomas C."/>
            <person name="van der Nest A."/>
            <person name="van Dijk A."/>
            <person name="van Heerden A."/>
            <person name="van Vuuren N."/>
            <person name="Yilmaz N."/>
            <person name="Duong T.A."/>
            <person name="van der Merwe N.A."/>
            <person name="Wingfield M.J."/>
            <person name="Wingfield B.D."/>
        </authorList>
    </citation>
    <scope>NUCLEOTIDE SEQUENCE [LARGE SCALE GENOMIC DNA]</scope>
    <source>
        <strain evidence="5 6">CMW 18300</strain>
    </source>
</reference>
<accession>A0ABR3X6Y8</accession>
<feature type="compositionally biased region" description="Polar residues" evidence="2">
    <location>
        <begin position="161"/>
        <end position="177"/>
    </location>
</feature>
<evidence type="ECO:0000259" key="3">
    <source>
        <dbReference type="PROSITE" id="PS50158"/>
    </source>
</evidence>
<dbReference type="Proteomes" id="UP001583177">
    <property type="component" value="Unassembled WGS sequence"/>
</dbReference>
<feature type="domain" description="CCHC-type" evidence="3">
    <location>
        <begin position="599"/>
        <end position="612"/>
    </location>
</feature>
<evidence type="ECO:0000259" key="4">
    <source>
        <dbReference type="PROSITE" id="PS50879"/>
    </source>
</evidence>
<evidence type="ECO:0000256" key="2">
    <source>
        <dbReference type="SAM" id="MobiDB-lite"/>
    </source>
</evidence>
<feature type="compositionally biased region" description="Basic and acidic residues" evidence="2">
    <location>
        <begin position="76"/>
        <end position="88"/>
    </location>
</feature>